<evidence type="ECO:0000256" key="1">
    <source>
        <dbReference type="ARBA" id="ARBA00010808"/>
    </source>
</evidence>
<dbReference type="CDD" id="cd00463">
    <property type="entry name" value="Ribosomal_L31e"/>
    <property type="match status" value="1"/>
</dbReference>
<dbReference type="GO" id="GO:0003735">
    <property type="term" value="F:structural constituent of ribosome"/>
    <property type="evidence" value="ECO:0007669"/>
    <property type="project" value="InterPro"/>
</dbReference>
<dbReference type="InterPro" id="IPR029071">
    <property type="entry name" value="Ubiquitin-like_domsf"/>
</dbReference>
<dbReference type="InterPro" id="IPR000626">
    <property type="entry name" value="Ubiquitin-like_dom"/>
</dbReference>
<dbReference type="AlphaFoldDB" id="A0A9P6RR27"/>
<evidence type="ECO:0000256" key="2">
    <source>
        <dbReference type="ARBA" id="ARBA00022980"/>
    </source>
</evidence>
<protein>
    <submittedName>
        <fullName evidence="5">60S ribosomal protein L31</fullName>
    </submittedName>
</protein>
<proteinExistence type="inferred from homology"/>
<reference evidence="5" key="1">
    <citation type="journal article" date="2020" name="Fungal Divers.">
        <title>Resolving the Mortierellaceae phylogeny through synthesis of multi-gene phylogenetics and phylogenomics.</title>
        <authorList>
            <person name="Vandepol N."/>
            <person name="Liber J."/>
            <person name="Desiro A."/>
            <person name="Na H."/>
            <person name="Kennedy M."/>
            <person name="Barry K."/>
            <person name="Grigoriev I.V."/>
            <person name="Miller A.N."/>
            <person name="O'Donnell K."/>
            <person name="Stajich J.E."/>
            <person name="Bonito G."/>
        </authorList>
    </citation>
    <scope>NUCLEOTIDE SEQUENCE</scope>
    <source>
        <strain evidence="5">REB-010B</strain>
    </source>
</reference>
<evidence type="ECO:0000313" key="5">
    <source>
        <dbReference type="EMBL" id="KAG0326895.1"/>
    </source>
</evidence>
<organism evidence="5 6">
    <name type="scientific">Dissophora globulifera</name>
    <dbReference type="NCBI Taxonomy" id="979702"/>
    <lineage>
        <taxon>Eukaryota</taxon>
        <taxon>Fungi</taxon>
        <taxon>Fungi incertae sedis</taxon>
        <taxon>Mucoromycota</taxon>
        <taxon>Mortierellomycotina</taxon>
        <taxon>Mortierellomycetes</taxon>
        <taxon>Mortierellales</taxon>
        <taxon>Mortierellaceae</taxon>
        <taxon>Dissophora</taxon>
    </lineage>
</organism>
<comment type="similarity">
    <text evidence="1">Belongs to the eukaryotic ribosomal protein eL31 family.</text>
</comment>
<dbReference type="OrthoDB" id="9739313at2759"/>
<dbReference type="PANTHER" id="PTHR10956:SF0">
    <property type="entry name" value="60S RIBOSOMAL PROTEIN L31"/>
    <property type="match status" value="1"/>
</dbReference>
<accession>A0A9P6RR27</accession>
<keyword evidence="3" id="KW-0687">Ribonucleoprotein</keyword>
<dbReference type="Pfam" id="PF01198">
    <property type="entry name" value="Ribosomal_L31e"/>
    <property type="match status" value="1"/>
</dbReference>
<dbReference type="Gene3D" id="3.10.440.10">
    <property type="match status" value="1"/>
</dbReference>
<dbReference type="InterPro" id="IPR000054">
    <property type="entry name" value="Ribosomal_eL31"/>
</dbReference>
<evidence type="ECO:0000313" key="6">
    <source>
        <dbReference type="Proteomes" id="UP000738325"/>
    </source>
</evidence>
<dbReference type="InterPro" id="IPR023621">
    <property type="entry name" value="Ribosomal_eL31_dom_sf"/>
</dbReference>
<keyword evidence="2 5" id="KW-0689">Ribosomal protein</keyword>
<dbReference type="Pfam" id="PF00240">
    <property type="entry name" value="ubiquitin"/>
    <property type="match status" value="1"/>
</dbReference>
<comment type="caution">
    <text evidence="5">The sequence shown here is derived from an EMBL/GenBank/DDBJ whole genome shotgun (WGS) entry which is preliminary data.</text>
</comment>
<sequence length="201" mass="22903">MSAIHIVIKTLYADEIPLSVLPLFTVKQLKDLVQEFTHVAAQDQRLVFMGQRLDNDHTTLRALNIMDGSTVYLAHLLQGCGMAKESKGTKRSTIHDVVAREYTIHLHKHVHGRSFKKRAPHAVKAIKAFAQKTMGTADVRLDPTLNKQIWSKGVKTVQHRIRVRLSRKRNDDEEAKEKLYTYVSYVPVTSFKGLETQVCDE</sequence>
<feature type="domain" description="Ubiquitin-like" evidence="4">
    <location>
        <begin position="4"/>
        <end position="73"/>
    </location>
</feature>
<evidence type="ECO:0000259" key="4">
    <source>
        <dbReference type="PROSITE" id="PS50053"/>
    </source>
</evidence>
<dbReference type="SMART" id="SM01380">
    <property type="entry name" value="Ribosomal_L31e"/>
    <property type="match status" value="1"/>
</dbReference>
<dbReference type="GO" id="GO:0022625">
    <property type="term" value="C:cytosolic large ribosomal subunit"/>
    <property type="evidence" value="ECO:0007669"/>
    <property type="project" value="TreeGrafter"/>
</dbReference>
<dbReference type="PROSITE" id="PS01144">
    <property type="entry name" value="RIBOSOMAL_L31E"/>
    <property type="match status" value="1"/>
</dbReference>
<dbReference type="GO" id="GO:0002181">
    <property type="term" value="P:cytoplasmic translation"/>
    <property type="evidence" value="ECO:0007669"/>
    <property type="project" value="TreeGrafter"/>
</dbReference>
<dbReference type="SMART" id="SM00213">
    <property type="entry name" value="UBQ"/>
    <property type="match status" value="1"/>
</dbReference>
<gene>
    <name evidence="5" type="primary">RPL31_2</name>
    <name evidence="5" type="ORF">BGZ99_008804</name>
</gene>
<evidence type="ECO:0000256" key="3">
    <source>
        <dbReference type="ARBA" id="ARBA00023274"/>
    </source>
</evidence>
<dbReference type="Gene3D" id="3.10.20.90">
    <property type="entry name" value="Phosphatidylinositol 3-kinase Catalytic Subunit, Chain A, domain 1"/>
    <property type="match status" value="1"/>
</dbReference>
<keyword evidence="6" id="KW-1185">Reference proteome</keyword>
<dbReference type="FunFam" id="3.10.440.10:FF:000001">
    <property type="entry name" value="60S ribosomal protein L31"/>
    <property type="match status" value="1"/>
</dbReference>
<dbReference type="PANTHER" id="PTHR10956">
    <property type="entry name" value="60S RIBOSOMAL PROTEIN L31"/>
    <property type="match status" value="1"/>
</dbReference>
<dbReference type="CDD" id="cd17039">
    <property type="entry name" value="Ubl_ubiquitin_like"/>
    <property type="match status" value="1"/>
</dbReference>
<dbReference type="EMBL" id="JAAAIP010000070">
    <property type="protein sequence ID" value="KAG0326895.1"/>
    <property type="molecule type" value="Genomic_DNA"/>
</dbReference>
<dbReference type="InterPro" id="IPR020052">
    <property type="entry name" value="Ribosomal_eL31_CS"/>
</dbReference>
<dbReference type="PROSITE" id="PS50053">
    <property type="entry name" value="UBIQUITIN_2"/>
    <property type="match status" value="1"/>
</dbReference>
<dbReference type="Proteomes" id="UP000738325">
    <property type="component" value="Unassembled WGS sequence"/>
</dbReference>
<name>A0A9P6RR27_9FUNG</name>
<dbReference type="SUPFAM" id="SSF54236">
    <property type="entry name" value="Ubiquitin-like"/>
    <property type="match status" value="1"/>
</dbReference>
<dbReference type="SUPFAM" id="SSF54575">
    <property type="entry name" value="Ribosomal protein L31e"/>
    <property type="match status" value="1"/>
</dbReference>